<dbReference type="EMBL" id="CADEBD010000745">
    <property type="protein sequence ID" value="CAB3259942.1"/>
    <property type="molecule type" value="Genomic_DNA"/>
</dbReference>
<dbReference type="OrthoDB" id="413953at2759"/>
<dbReference type="Pfam" id="PF13344">
    <property type="entry name" value="Hydrolase_6"/>
    <property type="match status" value="1"/>
</dbReference>
<dbReference type="PANTHER" id="PTHR19288">
    <property type="entry name" value="4-NITROPHENYLPHOSPHATASE-RELATED"/>
    <property type="match status" value="1"/>
</dbReference>
<dbReference type="NCBIfam" id="TIGR01460">
    <property type="entry name" value="HAD-SF-IIA"/>
    <property type="match status" value="1"/>
</dbReference>
<reference evidence="4 5" key="1">
    <citation type="submission" date="2020-04" db="EMBL/GenBank/DDBJ databases">
        <authorList>
            <person name="Wallbank WR R."/>
            <person name="Pardo Diaz C."/>
            <person name="Kozak K."/>
            <person name="Martin S."/>
            <person name="Jiggins C."/>
            <person name="Moest M."/>
            <person name="Warren A I."/>
            <person name="Byers J.R.P. K."/>
            <person name="Montejo-Kovacevich G."/>
            <person name="Yen C E."/>
        </authorList>
    </citation>
    <scope>NUCLEOTIDE SEQUENCE [LARGE SCALE GENOMIC DNA]</scope>
</reference>
<evidence type="ECO:0000313" key="3">
    <source>
        <dbReference type="EMBL" id="CAB3259942.1"/>
    </source>
</evidence>
<dbReference type="GO" id="GO:0016791">
    <property type="term" value="F:phosphatase activity"/>
    <property type="evidence" value="ECO:0007669"/>
    <property type="project" value="InterPro"/>
</dbReference>
<evidence type="ECO:0000313" key="5">
    <source>
        <dbReference type="Proteomes" id="UP000494256"/>
    </source>
</evidence>
<protein>
    <recommendedName>
        <fullName evidence="6">Phosphoglycolate phosphatase</fullName>
    </recommendedName>
</protein>
<dbReference type="Proteomes" id="UP000494106">
    <property type="component" value="Unassembled WGS sequence"/>
</dbReference>
<organism evidence="2 4">
    <name type="scientific">Arctia plantaginis</name>
    <name type="common">Wood tiger moth</name>
    <name type="synonym">Phalaena plantaginis</name>
    <dbReference type="NCBI Taxonomy" id="874455"/>
    <lineage>
        <taxon>Eukaryota</taxon>
        <taxon>Metazoa</taxon>
        <taxon>Ecdysozoa</taxon>
        <taxon>Arthropoda</taxon>
        <taxon>Hexapoda</taxon>
        <taxon>Insecta</taxon>
        <taxon>Pterygota</taxon>
        <taxon>Neoptera</taxon>
        <taxon>Endopterygota</taxon>
        <taxon>Lepidoptera</taxon>
        <taxon>Glossata</taxon>
        <taxon>Ditrysia</taxon>
        <taxon>Noctuoidea</taxon>
        <taxon>Erebidae</taxon>
        <taxon>Arctiinae</taxon>
        <taxon>Arctia</taxon>
    </lineage>
</organism>
<dbReference type="SFLD" id="SFLDG01139">
    <property type="entry name" value="C2.A:_Pyridoxal_Phosphate_Phos"/>
    <property type="match status" value="1"/>
</dbReference>
<dbReference type="SUPFAM" id="SSF56784">
    <property type="entry name" value="HAD-like"/>
    <property type="match status" value="2"/>
</dbReference>
<comment type="caution">
    <text evidence="2">The sequence shown here is derived from an EMBL/GenBank/DDBJ whole genome shotgun (WGS) entry which is preliminary data.</text>
</comment>
<sequence length="476" mass="52109">MFNQAVFNLHEASKDQVQEFLNSFDTVLTDCDGVLWIDNNVLPGSADAMNYFRELGKKIFYVTNNSTKIRSEFASKAQQMGFIASQDEILSTAYLAAHYLKGIGFTKKVYLLGSNGIGEELKAVGIRHIGVGPDPVKPDYRAMKESDLDPEVGAVIVGFDEHVSYPKFMKAASYLASKDCLFIATNTDERFPRPGSVIEPGCGTFVKAVETCSGRQALVLGKPNDYVKKYLETYGLNPARTLMIGDKCSTDIEFGVRCGFQTLLVLSGVTSSKELEKLRRENTPPLPDVVLPKLGDLLSIPDPVKPDYKAMNPSDLDPEVGAVVVGFDEHVSYPKFMKAASYLASEECLFVATNTDERFPRGGSIVVPGTGTLVRAVETCSDRKAFVVGKPHDYVRKYLESCNLNPARTLMIGDRCNTDIELGVRCGFQTLLVLSGVTSNKDLEKLRSERTPPLPDVVLPKLGDLLSIVSPTNGSL</sequence>
<dbReference type="AlphaFoldDB" id="A0A8S1B1Z5"/>
<dbReference type="InterPro" id="IPR006357">
    <property type="entry name" value="HAD-SF_hydro_IIA"/>
</dbReference>
<dbReference type="EMBL" id="CADEBC010000550">
    <property type="protein sequence ID" value="CAB3251686.1"/>
    <property type="molecule type" value="Genomic_DNA"/>
</dbReference>
<dbReference type="InterPro" id="IPR036412">
    <property type="entry name" value="HAD-like_sf"/>
</dbReference>
<dbReference type="Proteomes" id="UP000494256">
    <property type="component" value="Unassembled WGS sequence"/>
</dbReference>
<proteinExistence type="predicted"/>
<dbReference type="PANTHER" id="PTHR19288:SF93">
    <property type="entry name" value="FI11325P-RELATED"/>
    <property type="match status" value="1"/>
</dbReference>
<keyword evidence="4" id="KW-1185">Reference proteome</keyword>
<evidence type="ECO:0008006" key="6">
    <source>
        <dbReference type="Google" id="ProtNLM"/>
    </source>
</evidence>
<gene>
    <name evidence="2" type="ORF">APLA_LOCUS13159</name>
    <name evidence="3" type="ORF">APLA_LOCUS16859</name>
</gene>
<dbReference type="SFLD" id="SFLDS00003">
    <property type="entry name" value="Haloacid_Dehalogenase"/>
    <property type="match status" value="1"/>
</dbReference>
<accession>A0A8S1B1Z5</accession>
<dbReference type="InterPro" id="IPR006349">
    <property type="entry name" value="PGP_euk"/>
</dbReference>
<dbReference type="Pfam" id="PF13242">
    <property type="entry name" value="Hydrolase_like"/>
    <property type="match status" value="2"/>
</dbReference>
<evidence type="ECO:0000313" key="2">
    <source>
        <dbReference type="EMBL" id="CAB3251686.1"/>
    </source>
</evidence>
<dbReference type="GO" id="GO:0005737">
    <property type="term" value="C:cytoplasm"/>
    <property type="evidence" value="ECO:0007669"/>
    <property type="project" value="TreeGrafter"/>
</dbReference>
<dbReference type="Gene3D" id="3.40.50.1000">
    <property type="entry name" value="HAD superfamily/HAD-like"/>
    <property type="match status" value="3"/>
</dbReference>
<dbReference type="InterPro" id="IPR023214">
    <property type="entry name" value="HAD_sf"/>
</dbReference>
<keyword evidence="1" id="KW-0378">Hydrolase</keyword>
<name>A0A8S1B1Z5_ARCPL</name>
<evidence type="ECO:0000256" key="1">
    <source>
        <dbReference type="ARBA" id="ARBA00022801"/>
    </source>
</evidence>
<evidence type="ECO:0000313" key="4">
    <source>
        <dbReference type="Proteomes" id="UP000494106"/>
    </source>
</evidence>
<dbReference type="NCBIfam" id="TIGR01452">
    <property type="entry name" value="PGP_euk"/>
    <property type="match status" value="1"/>
</dbReference>
<dbReference type="SFLD" id="SFLDF00039">
    <property type="entry name" value="phosphoglycolate_phosphatase_2"/>
    <property type="match status" value="1"/>
</dbReference>